<keyword evidence="3" id="KW-1185">Reference proteome</keyword>
<evidence type="ECO:0008006" key="4">
    <source>
        <dbReference type="Google" id="ProtNLM"/>
    </source>
</evidence>
<dbReference type="EMBL" id="KV429044">
    <property type="protein sequence ID" value="KZT71841.1"/>
    <property type="molecule type" value="Genomic_DNA"/>
</dbReference>
<protein>
    <recommendedName>
        <fullName evidence="4">F-box domain-containing protein</fullName>
    </recommendedName>
</protein>
<dbReference type="STRING" id="1314783.A0A165SDM1"/>
<dbReference type="Proteomes" id="UP000076727">
    <property type="component" value="Unassembled WGS sequence"/>
</dbReference>
<dbReference type="OrthoDB" id="2322499at2759"/>
<evidence type="ECO:0000313" key="2">
    <source>
        <dbReference type="EMBL" id="KZT71841.1"/>
    </source>
</evidence>
<feature type="region of interest" description="Disordered" evidence="1">
    <location>
        <begin position="1"/>
        <end position="45"/>
    </location>
</feature>
<sequence length="654" mass="75972">MAPRKKVALERSSEDAQPPAPTPPKKDGGRRNLRGKRGGLRDMPNMPLDILMEPRDLLNLARTSKPFRELLMSRGSARMWKTARAIVDGLPECPEHLSEPAYANLAFFAHCHNCLKPNVQTILWEFGVRYCPTCVKILTVSRKDMRLGDRHQWAFHLSYDCIFSKIRTNTRTEIYHRPELDKLYPIREGLCQDKDQWAKTEAELRKCVYAIKQHAALCHAWDKKRAAHRSAELQDIRQQRLTTVVSKLRELGWGDELDRIASKGYRPLCEHPQVRLSKPLTNRGWSNIQTEVVTQMEETKQNRLRAERRVIIYKRVCVLKSVITAARTAPPKRTAADEYKPKCRDLAMMPEVRKLIEVPNDAVVDQESLQAVIPMLPALEERWQQERKADLAAMWANEAEAQDGADVLDLAAVLFQCKECKRYLDPPKVLAHECPTIPYLCESKDVQYEDYYRCVFEACDGKQPWSASNFRLPRKLDEIRALLEKCGKDLKVVTQKELDAANLKLTYDEPHRGRMIMTWRRAIRHMYEVVYFNVSHWRVATDEEQAAVKEREDNRIASHRASRLRYGNLRCGYCDISRWEGSWSSGFPLEKLKVHLKDKHAVENPTAENGDMYLHPDDDSSELDPIRIKKLQYEDVIHDNPWMDLDYDDLDLDF</sequence>
<reference evidence="2 3" key="1">
    <citation type="journal article" date="2016" name="Mol. Biol. Evol.">
        <title>Comparative Genomics of Early-Diverging Mushroom-Forming Fungi Provides Insights into the Origins of Lignocellulose Decay Capabilities.</title>
        <authorList>
            <person name="Nagy L.G."/>
            <person name="Riley R."/>
            <person name="Tritt A."/>
            <person name="Adam C."/>
            <person name="Daum C."/>
            <person name="Floudas D."/>
            <person name="Sun H."/>
            <person name="Yadav J.S."/>
            <person name="Pangilinan J."/>
            <person name="Larsson K.H."/>
            <person name="Matsuura K."/>
            <person name="Barry K."/>
            <person name="Labutti K."/>
            <person name="Kuo R."/>
            <person name="Ohm R.A."/>
            <person name="Bhattacharya S.S."/>
            <person name="Shirouzu T."/>
            <person name="Yoshinaga Y."/>
            <person name="Martin F.M."/>
            <person name="Grigoriev I.V."/>
            <person name="Hibbett D.S."/>
        </authorList>
    </citation>
    <scope>NUCLEOTIDE SEQUENCE [LARGE SCALE GENOMIC DNA]</scope>
    <source>
        <strain evidence="2 3">L-15889</strain>
    </source>
</reference>
<gene>
    <name evidence="2" type="ORF">DAEQUDRAFT_736635</name>
</gene>
<dbReference type="AlphaFoldDB" id="A0A165SDM1"/>
<accession>A0A165SDM1</accession>
<proteinExistence type="predicted"/>
<name>A0A165SDM1_9APHY</name>
<evidence type="ECO:0000256" key="1">
    <source>
        <dbReference type="SAM" id="MobiDB-lite"/>
    </source>
</evidence>
<evidence type="ECO:0000313" key="3">
    <source>
        <dbReference type="Proteomes" id="UP000076727"/>
    </source>
</evidence>
<organism evidence="2 3">
    <name type="scientific">Daedalea quercina L-15889</name>
    <dbReference type="NCBI Taxonomy" id="1314783"/>
    <lineage>
        <taxon>Eukaryota</taxon>
        <taxon>Fungi</taxon>
        <taxon>Dikarya</taxon>
        <taxon>Basidiomycota</taxon>
        <taxon>Agaricomycotina</taxon>
        <taxon>Agaricomycetes</taxon>
        <taxon>Polyporales</taxon>
        <taxon>Fomitopsis</taxon>
    </lineage>
</organism>